<dbReference type="SUPFAM" id="SSF46785">
    <property type="entry name" value="Winged helix' DNA-binding domain"/>
    <property type="match status" value="1"/>
</dbReference>
<dbReference type="Pfam" id="PF12802">
    <property type="entry name" value="MarR_2"/>
    <property type="match status" value="1"/>
</dbReference>
<dbReference type="InterPro" id="IPR000835">
    <property type="entry name" value="HTH_MarR-typ"/>
</dbReference>
<dbReference type="AlphaFoldDB" id="A0A239EJK7"/>
<sequence>MTADTPDAFELMLAMRRFNVESDRFVERFAVEHGLHRTDLNAVVVILDAFTAGRPLTPGELGAELNLSPPATTALINRLEQVGHVERRRSTTDRRKVEVVLREQAIRLAGQFFAPLGRHLTSVIEEFSPQERQVIGRFLAGSTEATVTARQEAGS</sequence>
<dbReference type="InterPro" id="IPR036388">
    <property type="entry name" value="WH-like_DNA-bd_sf"/>
</dbReference>
<dbReference type="PANTHER" id="PTHR33164">
    <property type="entry name" value="TRANSCRIPTIONAL REGULATOR, MARR FAMILY"/>
    <property type="match status" value="1"/>
</dbReference>
<dbReference type="GO" id="GO:0003677">
    <property type="term" value="F:DNA binding"/>
    <property type="evidence" value="ECO:0007669"/>
    <property type="project" value="UniProtKB-KW"/>
</dbReference>
<feature type="domain" description="HTH marR-type" evidence="1">
    <location>
        <begin position="8"/>
        <end position="144"/>
    </location>
</feature>
<evidence type="ECO:0000259" key="1">
    <source>
        <dbReference type="PROSITE" id="PS50995"/>
    </source>
</evidence>
<dbReference type="PROSITE" id="PS50995">
    <property type="entry name" value="HTH_MARR_2"/>
    <property type="match status" value="1"/>
</dbReference>
<dbReference type="EMBL" id="FZOD01000009">
    <property type="protein sequence ID" value="SNS44054.1"/>
    <property type="molecule type" value="Genomic_DNA"/>
</dbReference>
<dbReference type="SMART" id="SM00347">
    <property type="entry name" value="HTH_MARR"/>
    <property type="match status" value="1"/>
</dbReference>
<dbReference type="InterPro" id="IPR036390">
    <property type="entry name" value="WH_DNA-bd_sf"/>
</dbReference>
<dbReference type="RefSeq" id="WP_218825273.1">
    <property type="nucleotide sequence ID" value="NZ_FZOD01000009.1"/>
</dbReference>
<dbReference type="GO" id="GO:0003700">
    <property type="term" value="F:DNA-binding transcription factor activity"/>
    <property type="evidence" value="ECO:0007669"/>
    <property type="project" value="InterPro"/>
</dbReference>
<accession>A0A239EJK7</accession>
<dbReference type="PANTHER" id="PTHR33164:SF106">
    <property type="entry name" value="TRANSCRIPTIONAL REGULATORY PROTEIN"/>
    <property type="match status" value="1"/>
</dbReference>
<proteinExistence type="predicted"/>
<evidence type="ECO:0000313" key="2">
    <source>
        <dbReference type="EMBL" id="SNS44054.1"/>
    </source>
</evidence>
<gene>
    <name evidence="2" type="ORF">SAMN05216276_1009150</name>
</gene>
<organism evidence="2 3">
    <name type="scientific">Streptosporangium subroseum</name>
    <dbReference type="NCBI Taxonomy" id="106412"/>
    <lineage>
        <taxon>Bacteria</taxon>
        <taxon>Bacillati</taxon>
        <taxon>Actinomycetota</taxon>
        <taxon>Actinomycetes</taxon>
        <taxon>Streptosporangiales</taxon>
        <taxon>Streptosporangiaceae</taxon>
        <taxon>Streptosporangium</taxon>
    </lineage>
</organism>
<evidence type="ECO:0000313" key="3">
    <source>
        <dbReference type="Proteomes" id="UP000198282"/>
    </source>
</evidence>
<name>A0A239EJK7_9ACTN</name>
<dbReference type="GO" id="GO:0006950">
    <property type="term" value="P:response to stress"/>
    <property type="evidence" value="ECO:0007669"/>
    <property type="project" value="TreeGrafter"/>
</dbReference>
<dbReference type="InterPro" id="IPR039422">
    <property type="entry name" value="MarR/SlyA-like"/>
</dbReference>
<dbReference type="Gene3D" id="1.10.10.10">
    <property type="entry name" value="Winged helix-like DNA-binding domain superfamily/Winged helix DNA-binding domain"/>
    <property type="match status" value="1"/>
</dbReference>
<protein>
    <submittedName>
        <fullName evidence="2">DNA-binding transcriptional regulator, MarR family</fullName>
    </submittedName>
</protein>
<keyword evidence="3" id="KW-1185">Reference proteome</keyword>
<dbReference type="Proteomes" id="UP000198282">
    <property type="component" value="Unassembled WGS sequence"/>
</dbReference>
<keyword evidence="2" id="KW-0238">DNA-binding</keyword>
<reference evidence="2 3" key="1">
    <citation type="submission" date="2017-06" db="EMBL/GenBank/DDBJ databases">
        <authorList>
            <person name="Kim H.J."/>
            <person name="Triplett B.A."/>
        </authorList>
    </citation>
    <scope>NUCLEOTIDE SEQUENCE [LARGE SCALE GENOMIC DNA]</scope>
    <source>
        <strain evidence="2 3">CGMCC 4.2132</strain>
    </source>
</reference>